<organism evidence="3 4">
    <name type="scientific">Streptomyces toyocaensis</name>
    <dbReference type="NCBI Taxonomy" id="55952"/>
    <lineage>
        <taxon>Bacteria</taxon>
        <taxon>Bacillati</taxon>
        <taxon>Actinomycetota</taxon>
        <taxon>Actinomycetes</taxon>
        <taxon>Kitasatosporales</taxon>
        <taxon>Streptomycetaceae</taxon>
        <taxon>Streptomyces</taxon>
    </lineage>
</organism>
<feature type="compositionally biased region" description="Basic and acidic residues" evidence="1">
    <location>
        <begin position="1"/>
        <end position="10"/>
    </location>
</feature>
<feature type="compositionally biased region" description="Basic and acidic residues" evidence="1">
    <location>
        <begin position="48"/>
        <end position="65"/>
    </location>
</feature>
<dbReference type="OrthoDB" id="505641at2"/>
<evidence type="ECO:0000259" key="2">
    <source>
        <dbReference type="Pfam" id="PF20254"/>
    </source>
</evidence>
<sequence length="510" mass="56133">MDSEQIRRWEPGAPAHAVNDPFGQGPLPWLRGGETAFGDSGHLVPRYADPDPADRGTRPGPDRATARLPGQGGPRVPAPRSSGGLRAADDVHRQIKGFTSTGAVAPGESIDFHVTVDPPQEFGVDVYRIGHYAGDGATKITSSPRLSGIVQPPPLTADRTVSCHHWWLSWRLPVPSYWNVGAYVAVLTTADGYRSHIPFTVRDDRPADLLLVLPDVTWQAHNLYPDDGRTGASLHHAWDDDGRLLGESGAATTVSFDRPYAGAGLPPHAGHAYDVIRWAERYGYDLAYAGARDLHAGRVDPTRHRGLIFPGHDEYWSVPMRTAVERAREHGTSLVFLSANTLYWQVELTPSPAGPDRLLTCRRRRGPGKPALWREIDRAEQHLLGIQYAGQVPEPYPLIVRNAGHWMWEGTGAHEGDGIEGMVAGEADRYFPRTPLPEHEERVLLAHSPYTDRAGARRHQETSLYRAPSGAWVFASGTFAWSPALDRPGHADPRVQRATANLLDRVCKRD</sequence>
<dbReference type="Proteomes" id="UP000028341">
    <property type="component" value="Unassembled WGS sequence"/>
</dbReference>
<dbReference type="RefSeq" id="WP_037940246.1">
    <property type="nucleotide sequence ID" value="NZ_JBFADL010000056.1"/>
</dbReference>
<proteinExistence type="predicted"/>
<feature type="region of interest" description="Disordered" evidence="1">
    <location>
        <begin position="1"/>
        <end position="87"/>
    </location>
</feature>
<dbReference type="InterPro" id="IPR046540">
    <property type="entry name" value="DMFA2_C"/>
</dbReference>
<reference evidence="3 4" key="1">
    <citation type="submission" date="2014-02" db="EMBL/GenBank/DDBJ databases">
        <title>The genome announcement of Streptomyces toyocaensis NRRL15009.</title>
        <authorList>
            <person name="Hong H.-J."/>
            <person name="Kwun M.J."/>
        </authorList>
    </citation>
    <scope>NUCLEOTIDE SEQUENCE [LARGE SCALE GENOMIC DNA]</scope>
    <source>
        <strain evidence="3 4">NRRL 15009</strain>
    </source>
</reference>
<evidence type="ECO:0000313" key="3">
    <source>
        <dbReference type="EMBL" id="KES03501.1"/>
    </source>
</evidence>
<keyword evidence="3" id="KW-0436">Ligase</keyword>
<dbReference type="GO" id="GO:0016874">
    <property type="term" value="F:ligase activity"/>
    <property type="evidence" value="ECO:0007669"/>
    <property type="project" value="UniProtKB-KW"/>
</dbReference>
<evidence type="ECO:0000313" key="4">
    <source>
        <dbReference type="Proteomes" id="UP000028341"/>
    </source>
</evidence>
<dbReference type="eggNOG" id="COG3391">
    <property type="taxonomic scope" value="Bacteria"/>
</dbReference>
<dbReference type="EMBL" id="JFCB01000041">
    <property type="protein sequence ID" value="KES03501.1"/>
    <property type="molecule type" value="Genomic_DNA"/>
</dbReference>
<gene>
    <name evidence="3" type="ORF">BU52_30375</name>
</gene>
<accession>A0A081XIX8</accession>
<evidence type="ECO:0000256" key="1">
    <source>
        <dbReference type="SAM" id="MobiDB-lite"/>
    </source>
</evidence>
<feature type="domain" description="N,N-dimethylformamidase beta subunit-like C-terminal" evidence="2">
    <location>
        <begin position="124"/>
        <end position="488"/>
    </location>
</feature>
<dbReference type="AlphaFoldDB" id="A0A081XIX8"/>
<keyword evidence="4" id="KW-1185">Reference proteome</keyword>
<dbReference type="STRING" id="55952.BU52_30375"/>
<protein>
    <submittedName>
        <fullName evidence="3">Phosphoribosylamine--glycine ligase</fullName>
    </submittedName>
</protein>
<comment type="caution">
    <text evidence="3">The sequence shown here is derived from an EMBL/GenBank/DDBJ whole genome shotgun (WGS) entry which is preliminary data.</text>
</comment>
<name>A0A081XIX8_STRTO</name>
<dbReference type="Pfam" id="PF20254">
    <property type="entry name" value="DMFA2_C"/>
    <property type="match status" value="1"/>
</dbReference>